<accession>U2DZ97</accession>
<evidence type="ECO:0000313" key="1">
    <source>
        <dbReference type="EMBL" id="ERJ05111.1"/>
    </source>
</evidence>
<dbReference type="Proteomes" id="UP000003861">
    <property type="component" value="Unassembled WGS sequence"/>
</dbReference>
<protein>
    <submittedName>
        <fullName evidence="1">Uncharacterized protein</fullName>
    </submittedName>
</protein>
<evidence type="ECO:0000313" key="2">
    <source>
        <dbReference type="Proteomes" id="UP000003861"/>
    </source>
</evidence>
<name>U2DZ97_9EURY</name>
<reference evidence="1 2" key="1">
    <citation type="journal article" date="2011" name="J. Bacteriol.">
        <title>Genome sequence of Halorhabdus tiamatea, the first archaeon isolated from a deep-sea anoxic brine lake.</title>
        <authorList>
            <person name="Antunes A."/>
            <person name="Alam I."/>
            <person name="Bajic V.B."/>
            <person name="Stingl U."/>
        </authorList>
    </citation>
    <scope>NUCLEOTIDE SEQUENCE [LARGE SCALE GENOMIC DNA]</scope>
    <source>
        <strain evidence="1 2">SARL4B</strain>
    </source>
</reference>
<comment type="caution">
    <text evidence="1">The sequence shown here is derived from an EMBL/GenBank/DDBJ whole genome shotgun (WGS) entry which is preliminary data.</text>
</comment>
<reference evidence="1 2" key="2">
    <citation type="journal article" date="2013" name="PLoS ONE">
        <title>INDIGO - INtegrated Data Warehouse of MIcrobial GenOmes with Examples from the Red Sea Extremophiles.</title>
        <authorList>
            <person name="Alam I."/>
            <person name="Antunes A."/>
            <person name="Kamau A.A."/>
            <person name="Ba Alawi W."/>
            <person name="Kalkatawi M."/>
            <person name="Stingl U."/>
            <person name="Bajic V.B."/>
        </authorList>
    </citation>
    <scope>NUCLEOTIDE SEQUENCE [LARGE SCALE GENOMIC DNA]</scope>
    <source>
        <strain evidence="1 2">SARL4B</strain>
    </source>
</reference>
<dbReference type="AlphaFoldDB" id="U2DZ97"/>
<organism evidence="1 2">
    <name type="scientific">Halorhabdus tiamatea SARL4B</name>
    <dbReference type="NCBI Taxonomy" id="1033806"/>
    <lineage>
        <taxon>Archaea</taxon>
        <taxon>Methanobacteriati</taxon>
        <taxon>Methanobacteriota</taxon>
        <taxon>Stenosarchaea group</taxon>
        <taxon>Halobacteria</taxon>
        <taxon>Halobacteriales</taxon>
        <taxon>Haloarculaceae</taxon>
        <taxon>Halorhabdus</taxon>
    </lineage>
</organism>
<sequence>MSENNTDDSFESHAVEADATLSTFFQARDPEDAIEQFEDATGGKYVDVEVGDVTMVLHIENIRAEVDK</sequence>
<dbReference type="EMBL" id="AFNT02000044">
    <property type="protein sequence ID" value="ERJ05111.1"/>
    <property type="molecule type" value="Genomic_DNA"/>
</dbReference>
<proteinExistence type="predicted"/>
<gene>
    <name evidence="1" type="ORF">HLRTI_002910</name>
</gene>
<dbReference type="RefSeq" id="WP_008526606.1">
    <property type="nucleotide sequence ID" value="NZ_AFNT02000044.1"/>
</dbReference>